<dbReference type="Proteomes" id="UP000292858">
    <property type="component" value="Unassembled WGS sequence"/>
</dbReference>
<dbReference type="SMART" id="SM00382">
    <property type="entry name" value="AAA"/>
    <property type="match status" value="1"/>
</dbReference>
<evidence type="ECO:0000313" key="7">
    <source>
        <dbReference type="Proteomes" id="UP000292858"/>
    </source>
</evidence>
<dbReference type="SUPFAM" id="SSF52540">
    <property type="entry name" value="P-loop containing nucleoside triphosphate hydrolases"/>
    <property type="match status" value="1"/>
</dbReference>
<evidence type="ECO:0000259" key="5">
    <source>
        <dbReference type="PROSITE" id="PS50893"/>
    </source>
</evidence>
<feature type="domain" description="ABC transporter" evidence="5">
    <location>
        <begin position="1"/>
        <end position="217"/>
    </location>
</feature>
<dbReference type="PROSITE" id="PS00211">
    <property type="entry name" value="ABC_TRANSPORTER_1"/>
    <property type="match status" value="1"/>
</dbReference>
<dbReference type="Pfam" id="PF00005">
    <property type="entry name" value="ABC_tran"/>
    <property type="match status" value="1"/>
</dbReference>
<evidence type="ECO:0000256" key="1">
    <source>
        <dbReference type="ARBA" id="ARBA00005417"/>
    </source>
</evidence>
<name>A0A4Q9AZN3_9DEIN</name>
<dbReference type="InterPro" id="IPR017871">
    <property type="entry name" value="ABC_transporter-like_CS"/>
</dbReference>
<organism evidence="6 7">
    <name type="scientific">Thermus thermamylovorans</name>
    <dbReference type="NCBI Taxonomy" id="2509362"/>
    <lineage>
        <taxon>Bacteria</taxon>
        <taxon>Thermotogati</taxon>
        <taxon>Deinococcota</taxon>
        <taxon>Deinococci</taxon>
        <taxon>Thermales</taxon>
        <taxon>Thermaceae</taxon>
        <taxon>Thermus</taxon>
    </lineage>
</organism>
<evidence type="ECO:0000313" key="6">
    <source>
        <dbReference type="EMBL" id="TBH17651.1"/>
    </source>
</evidence>
<dbReference type="OrthoDB" id="31308at2"/>
<dbReference type="PANTHER" id="PTHR43335">
    <property type="entry name" value="ABC TRANSPORTER, ATP-BINDING PROTEIN"/>
    <property type="match status" value="1"/>
</dbReference>
<dbReference type="PROSITE" id="PS50893">
    <property type="entry name" value="ABC_TRANSPORTER_2"/>
    <property type="match status" value="1"/>
</dbReference>
<reference evidence="6 7" key="1">
    <citation type="submission" date="2019-02" db="EMBL/GenBank/DDBJ databases">
        <title>Thermus sp. a novel from hot spring.</title>
        <authorList>
            <person name="Zhao Z."/>
        </authorList>
    </citation>
    <scope>NUCLEOTIDE SEQUENCE [LARGE SCALE GENOMIC DNA]</scope>
    <source>
        <strain evidence="6 7">CFH 72773T</strain>
    </source>
</reference>
<keyword evidence="3" id="KW-0547">Nucleotide-binding</keyword>
<dbReference type="GO" id="GO:0005524">
    <property type="term" value="F:ATP binding"/>
    <property type="evidence" value="ECO:0007669"/>
    <property type="project" value="UniProtKB-KW"/>
</dbReference>
<dbReference type="EMBL" id="SIJL01000010">
    <property type="protein sequence ID" value="TBH17651.1"/>
    <property type="molecule type" value="Genomic_DNA"/>
</dbReference>
<protein>
    <submittedName>
        <fullName evidence="6">ABC transporter ATP-binding protein</fullName>
    </submittedName>
</protein>
<sequence>MAAQGLRKAGRLLGVSLEVRGGVVGLLGPNGAGKSTLLALLAGRLRPDGGEARLLGYPPRDPRALPLRAYLPQSPRLFPHLKAREVLEGARRAKGLGREALEEAAGRMGLEGLLHRPVGLLSGGQRQRLALAAALMGDPPIWLLDEPTAALDPRGRERFWAWVEAKREGVVLLALHHVEEARRADRLALLRGGQLVEEGPPELVLGPGDERVPWLMEVLYEEPA</sequence>
<evidence type="ECO:0000256" key="2">
    <source>
        <dbReference type="ARBA" id="ARBA00022448"/>
    </source>
</evidence>
<comment type="similarity">
    <text evidence="1">Belongs to the ABC transporter superfamily.</text>
</comment>
<dbReference type="InterPro" id="IPR003593">
    <property type="entry name" value="AAA+_ATPase"/>
</dbReference>
<dbReference type="InterPro" id="IPR027417">
    <property type="entry name" value="P-loop_NTPase"/>
</dbReference>
<evidence type="ECO:0000256" key="4">
    <source>
        <dbReference type="ARBA" id="ARBA00022840"/>
    </source>
</evidence>
<dbReference type="GO" id="GO:0016887">
    <property type="term" value="F:ATP hydrolysis activity"/>
    <property type="evidence" value="ECO:0007669"/>
    <property type="project" value="InterPro"/>
</dbReference>
<proteinExistence type="inferred from homology"/>
<evidence type="ECO:0000256" key="3">
    <source>
        <dbReference type="ARBA" id="ARBA00022741"/>
    </source>
</evidence>
<keyword evidence="7" id="KW-1185">Reference proteome</keyword>
<dbReference type="PANTHER" id="PTHR43335:SF2">
    <property type="entry name" value="ABC TRANSPORTER, ATP-BINDING PROTEIN"/>
    <property type="match status" value="1"/>
</dbReference>
<accession>A0A4Q9AZN3</accession>
<keyword evidence="4 6" id="KW-0067">ATP-binding</keyword>
<comment type="caution">
    <text evidence="6">The sequence shown here is derived from an EMBL/GenBank/DDBJ whole genome shotgun (WGS) entry which is preliminary data.</text>
</comment>
<dbReference type="InterPro" id="IPR003439">
    <property type="entry name" value="ABC_transporter-like_ATP-bd"/>
</dbReference>
<dbReference type="CDD" id="cd03230">
    <property type="entry name" value="ABC_DR_subfamily_A"/>
    <property type="match status" value="1"/>
</dbReference>
<gene>
    <name evidence="6" type="ORF">ETP66_08375</name>
</gene>
<dbReference type="AlphaFoldDB" id="A0A4Q9AZN3"/>
<keyword evidence="2" id="KW-0813">Transport</keyword>
<dbReference type="Gene3D" id="3.40.50.300">
    <property type="entry name" value="P-loop containing nucleotide triphosphate hydrolases"/>
    <property type="match status" value="1"/>
</dbReference>